<evidence type="ECO:0000313" key="3">
    <source>
        <dbReference type="EMBL" id="QDV05941.1"/>
    </source>
</evidence>
<name>A0A518EPD5_9BACT</name>
<dbReference type="EMBL" id="CP036434">
    <property type="protein sequence ID" value="QDV05941.1"/>
    <property type="molecule type" value="Genomic_DNA"/>
</dbReference>
<feature type="coiled-coil region" evidence="1">
    <location>
        <begin position="185"/>
        <end position="219"/>
    </location>
</feature>
<evidence type="ECO:0000256" key="2">
    <source>
        <dbReference type="SAM" id="Phobius"/>
    </source>
</evidence>
<protein>
    <submittedName>
        <fullName evidence="3">Uncharacterized protein</fullName>
    </submittedName>
</protein>
<keyword evidence="4" id="KW-1185">Reference proteome</keyword>
<organism evidence="3 4">
    <name type="scientific">Saltatorellus ferox</name>
    <dbReference type="NCBI Taxonomy" id="2528018"/>
    <lineage>
        <taxon>Bacteria</taxon>
        <taxon>Pseudomonadati</taxon>
        <taxon>Planctomycetota</taxon>
        <taxon>Planctomycetia</taxon>
        <taxon>Planctomycetia incertae sedis</taxon>
        <taxon>Saltatorellus</taxon>
    </lineage>
</organism>
<dbReference type="Proteomes" id="UP000320390">
    <property type="component" value="Chromosome"/>
</dbReference>
<keyword evidence="2" id="KW-0472">Membrane</keyword>
<keyword evidence="2" id="KW-0812">Transmembrane</keyword>
<gene>
    <name evidence="3" type="ORF">Poly30_14440</name>
</gene>
<accession>A0A518EPD5</accession>
<keyword evidence="2" id="KW-1133">Transmembrane helix</keyword>
<proteinExistence type="predicted"/>
<dbReference type="RefSeq" id="WP_145195672.1">
    <property type="nucleotide sequence ID" value="NZ_CP036434.1"/>
</dbReference>
<evidence type="ECO:0000313" key="4">
    <source>
        <dbReference type="Proteomes" id="UP000320390"/>
    </source>
</evidence>
<feature type="transmembrane region" description="Helical" evidence="2">
    <location>
        <begin position="6"/>
        <end position="28"/>
    </location>
</feature>
<feature type="transmembrane region" description="Helical" evidence="2">
    <location>
        <begin position="93"/>
        <end position="112"/>
    </location>
</feature>
<reference evidence="3 4" key="1">
    <citation type="submission" date="2019-02" db="EMBL/GenBank/DDBJ databases">
        <title>Deep-cultivation of Planctomycetes and their phenomic and genomic characterization uncovers novel biology.</title>
        <authorList>
            <person name="Wiegand S."/>
            <person name="Jogler M."/>
            <person name="Boedeker C."/>
            <person name="Pinto D."/>
            <person name="Vollmers J."/>
            <person name="Rivas-Marin E."/>
            <person name="Kohn T."/>
            <person name="Peeters S.H."/>
            <person name="Heuer A."/>
            <person name="Rast P."/>
            <person name="Oberbeckmann S."/>
            <person name="Bunk B."/>
            <person name="Jeske O."/>
            <person name="Meyerdierks A."/>
            <person name="Storesund J.E."/>
            <person name="Kallscheuer N."/>
            <person name="Luecker S."/>
            <person name="Lage O.M."/>
            <person name="Pohl T."/>
            <person name="Merkel B.J."/>
            <person name="Hornburger P."/>
            <person name="Mueller R.-W."/>
            <person name="Bruemmer F."/>
            <person name="Labrenz M."/>
            <person name="Spormann A.M."/>
            <person name="Op den Camp H."/>
            <person name="Overmann J."/>
            <person name="Amann R."/>
            <person name="Jetten M.S.M."/>
            <person name="Mascher T."/>
            <person name="Medema M.H."/>
            <person name="Devos D.P."/>
            <person name="Kaster A.-K."/>
            <person name="Ovreas L."/>
            <person name="Rohde M."/>
            <person name="Galperin M.Y."/>
            <person name="Jogler C."/>
        </authorList>
    </citation>
    <scope>NUCLEOTIDE SEQUENCE [LARGE SCALE GENOMIC DNA]</scope>
    <source>
        <strain evidence="3 4">Poly30</strain>
    </source>
</reference>
<feature type="transmembrane region" description="Helical" evidence="2">
    <location>
        <begin position="40"/>
        <end position="57"/>
    </location>
</feature>
<dbReference type="AlphaFoldDB" id="A0A518EPD5"/>
<evidence type="ECO:0000256" key="1">
    <source>
        <dbReference type="SAM" id="Coils"/>
    </source>
</evidence>
<sequence>MPHLFAIAMTPLDWGISIAALMMLLFAARSMVSGKGKSQMGLSFAVLAAVVWTFAIGRHIEGFSTVDGLRVAAGALLLVPVLRALFSQTGSSITGAVVALLLAAWAAGPVIARYSTNVIEAELPAQERLEKKLADIDARLATLGATSETVSSYAATQRGKLEDLKVTTEAEIDANPAAMAALKKWAGYKAELVDLSRQIQELRAQRTEVDAALRALERAGGDETSIAEAERIRELVEHEAGREDKSVLDDYTDRAKMLDLFEKEFGQDASEKLPD</sequence>
<keyword evidence="1" id="KW-0175">Coiled coil</keyword>